<evidence type="ECO:0000256" key="3">
    <source>
        <dbReference type="ARBA" id="ARBA00022840"/>
    </source>
</evidence>
<dbReference type="SUPFAM" id="SSF100934">
    <property type="entry name" value="Heat shock protein 70kD (HSP70), C-terminal subdomain"/>
    <property type="match status" value="1"/>
</dbReference>
<evidence type="ECO:0000313" key="4">
    <source>
        <dbReference type="EMBL" id="KZM85565.1"/>
    </source>
</evidence>
<dbReference type="SUPFAM" id="SSF53067">
    <property type="entry name" value="Actin-like ATPase domain"/>
    <property type="match status" value="1"/>
</dbReference>
<dbReference type="AlphaFoldDB" id="A0A175YPM5"/>
<dbReference type="Gene3D" id="1.20.1270.10">
    <property type="match status" value="1"/>
</dbReference>
<evidence type="ECO:0000256" key="1">
    <source>
        <dbReference type="ARBA" id="ARBA00007381"/>
    </source>
</evidence>
<dbReference type="OMA" id="CEDEAMK"/>
<proteinExistence type="inferred from homology"/>
<dbReference type="Pfam" id="PF00012">
    <property type="entry name" value="HSP70"/>
    <property type="match status" value="2"/>
</dbReference>
<dbReference type="Gramene" id="KZM85565">
    <property type="protein sequence ID" value="KZM85565"/>
    <property type="gene ID" value="DCAR_027013"/>
</dbReference>
<dbReference type="Gene3D" id="3.30.420.40">
    <property type="match status" value="1"/>
</dbReference>
<dbReference type="GO" id="GO:0140662">
    <property type="term" value="F:ATP-dependent protein folding chaperone"/>
    <property type="evidence" value="ECO:0007669"/>
    <property type="project" value="InterPro"/>
</dbReference>
<accession>A0A175YPM5</accession>
<dbReference type="PROSITE" id="PS00297">
    <property type="entry name" value="HSP70_1"/>
    <property type="match status" value="1"/>
</dbReference>
<evidence type="ECO:0008006" key="5">
    <source>
        <dbReference type="Google" id="ProtNLM"/>
    </source>
</evidence>
<organism evidence="4">
    <name type="scientific">Daucus carota subsp. sativus</name>
    <name type="common">Carrot</name>
    <dbReference type="NCBI Taxonomy" id="79200"/>
    <lineage>
        <taxon>Eukaryota</taxon>
        <taxon>Viridiplantae</taxon>
        <taxon>Streptophyta</taxon>
        <taxon>Embryophyta</taxon>
        <taxon>Tracheophyta</taxon>
        <taxon>Spermatophyta</taxon>
        <taxon>Magnoliopsida</taxon>
        <taxon>eudicotyledons</taxon>
        <taxon>Gunneridae</taxon>
        <taxon>Pentapetalae</taxon>
        <taxon>asterids</taxon>
        <taxon>campanulids</taxon>
        <taxon>Apiales</taxon>
        <taxon>Apiaceae</taxon>
        <taxon>Apioideae</taxon>
        <taxon>Scandiceae</taxon>
        <taxon>Daucinae</taxon>
        <taxon>Daucus</taxon>
        <taxon>Daucus sect. Daucus</taxon>
    </lineage>
</organism>
<reference evidence="4" key="1">
    <citation type="journal article" date="2016" name="Nat. Genet.">
        <title>A high-quality carrot genome assembly provides new insights into carotenoid accumulation and asterid genome evolution.</title>
        <authorList>
            <person name="Iorizzo M."/>
            <person name="Ellison S."/>
            <person name="Senalik D."/>
            <person name="Zeng P."/>
            <person name="Satapoomin P."/>
            <person name="Huang J."/>
            <person name="Bowman M."/>
            <person name="Iovene M."/>
            <person name="Sanseverino W."/>
            <person name="Cavagnaro P."/>
            <person name="Yildiz M."/>
            <person name="Macko-Podgorni A."/>
            <person name="Moranska E."/>
            <person name="Grzebelus E."/>
            <person name="Grzebelus D."/>
            <person name="Ashrafi H."/>
            <person name="Zheng Z."/>
            <person name="Cheng S."/>
            <person name="Spooner D."/>
            <person name="Van Deynze A."/>
            <person name="Simon P."/>
        </authorList>
    </citation>
    <scope>NUCLEOTIDE SEQUENCE [LARGE SCALE GENOMIC DNA]</scope>
    <source>
        <tissue evidence="4">Leaf</tissue>
    </source>
</reference>
<dbReference type="STRING" id="79200.A0A175YPM5"/>
<dbReference type="InterPro" id="IPR013126">
    <property type="entry name" value="Hsp_70_fam"/>
</dbReference>
<dbReference type="GO" id="GO:0005524">
    <property type="term" value="F:ATP binding"/>
    <property type="evidence" value="ECO:0007669"/>
    <property type="project" value="UniProtKB-KW"/>
</dbReference>
<dbReference type="InterPro" id="IPR043129">
    <property type="entry name" value="ATPase_NBD"/>
</dbReference>
<comment type="caution">
    <text evidence="4">The sequence shown here is derived from an EMBL/GenBank/DDBJ whole genome shotgun (WGS) entry which is preliminary data.</text>
</comment>
<comment type="similarity">
    <text evidence="1">Belongs to the heat shock protein 70 family.</text>
</comment>
<dbReference type="PRINTS" id="PR00301">
    <property type="entry name" value="HEATSHOCK70"/>
</dbReference>
<dbReference type="EMBL" id="LNRQ01000008">
    <property type="protein sequence ID" value="KZM85565.1"/>
    <property type="molecule type" value="Genomic_DNA"/>
</dbReference>
<dbReference type="PANTHER" id="PTHR19375">
    <property type="entry name" value="HEAT SHOCK PROTEIN 70KDA"/>
    <property type="match status" value="1"/>
</dbReference>
<protein>
    <recommendedName>
        <fullName evidence="5">Heat shock protein 70</fullName>
    </recommendedName>
</protein>
<dbReference type="InterPro" id="IPR029047">
    <property type="entry name" value="HSP70_peptide-bd_sf"/>
</dbReference>
<name>A0A175YPM5_DAUCS</name>
<dbReference type="InterPro" id="IPR029048">
    <property type="entry name" value="HSP70_C_sf"/>
</dbReference>
<gene>
    <name evidence="4" type="ORF">DCAR_027013</name>
</gene>
<evidence type="ECO:0000256" key="2">
    <source>
        <dbReference type="ARBA" id="ARBA00022741"/>
    </source>
</evidence>
<dbReference type="SUPFAM" id="SSF100920">
    <property type="entry name" value="Heat shock protein 70kD (HSP70), peptide-binding domain"/>
    <property type="match status" value="1"/>
</dbReference>
<dbReference type="FunFam" id="3.30.420.40:FF:000028">
    <property type="entry name" value="heat shock 70 kDa protein-like"/>
    <property type="match status" value="1"/>
</dbReference>
<keyword evidence="3" id="KW-0067">ATP-binding</keyword>
<sequence length="212" mass="23885">MAKNGVAVGIDLGTTYSCVGVWQHDRVEIIANDQGNRTTPSSVAFTDSERFIGDAAKNQAALNSVNTVFEFSRARGQKQQTTIDADGVLSVSAVETTTGIKKSIKIFKRGTLTKEEIERMVRDAEQYRIKDEEFMKKNNAMISYKDYVYKVRDDTQNNYHLEASVRKAISKCFEEAVEWLDANKNAEVHEYELRRQNFKAICNQILPGIAGT</sequence>
<dbReference type="InterPro" id="IPR018181">
    <property type="entry name" value="Heat_shock_70_CS"/>
</dbReference>
<keyword evidence="2" id="KW-0547">Nucleotide-binding</keyword>